<dbReference type="Proteomes" id="UP000242715">
    <property type="component" value="Unassembled WGS sequence"/>
</dbReference>
<organism evidence="1 2">
    <name type="scientific">Trifolium subterraneum</name>
    <name type="common">Subterranean clover</name>
    <dbReference type="NCBI Taxonomy" id="3900"/>
    <lineage>
        <taxon>Eukaryota</taxon>
        <taxon>Viridiplantae</taxon>
        <taxon>Streptophyta</taxon>
        <taxon>Embryophyta</taxon>
        <taxon>Tracheophyta</taxon>
        <taxon>Spermatophyta</taxon>
        <taxon>Magnoliopsida</taxon>
        <taxon>eudicotyledons</taxon>
        <taxon>Gunneridae</taxon>
        <taxon>Pentapetalae</taxon>
        <taxon>rosids</taxon>
        <taxon>fabids</taxon>
        <taxon>Fabales</taxon>
        <taxon>Fabaceae</taxon>
        <taxon>Papilionoideae</taxon>
        <taxon>50 kb inversion clade</taxon>
        <taxon>NPAAA clade</taxon>
        <taxon>Hologalegina</taxon>
        <taxon>IRL clade</taxon>
        <taxon>Trifolieae</taxon>
        <taxon>Trifolium</taxon>
    </lineage>
</organism>
<keyword evidence="2" id="KW-1185">Reference proteome</keyword>
<evidence type="ECO:0000313" key="1">
    <source>
        <dbReference type="EMBL" id="GAU48141.1"/>
    </source>
</evidence>
<proteinExistence type="predicted"/>
<sequence length="241" mass="26603">MDNFLQPLLCSSKLSHIIESLEKFTRSSGPARSSIVQRALAASLPTSTYEGTFIRAYWRRSHYNAPKGFRVLDPTSTPSELLEEIKIVPEENIADNVDSITKEANCEEMISYMRQLGGAKEGLRSSLGVDVGSSTARATSTSGFFAIHENFVEEHNVTVISLVKVVGFKMVPSYVLTGEEATNAPKDCRVLDPTATPSELLKVIKIVQKENIVNNVDNITKEANCEEMVSDMRQLGEQMRG</sequence>
<reference evidence="2" key="1">
    <citation type="journal article" date="2017" name="Front. Plant Sci.">
        <title>Climate Clever Clovers: New Paradigm to Reduce the Environmental Footprint of Ruminants by Breeding Low Methanogenic Forages Utilizing Haplotype Variation.</title>
        <authorList>
            <person name="Kaur P."/>
            <person name="Appels R."/>
            <person name="Bayer P.E."/>
            <person name="Keeble-Gagnere G."/>
            <person name="Wang J."/>
            <person name="Hirakawa H."/>
            <person name="Shirasawa K."/>
            <person name="Vercoe P."/>
            <person name="Stefanova K."/>
            <person name="Durmic Z."/>
            <person name="Nichols P."/>
            <person name="Revell C."/>
            <person name="Isobe S.N."/>
            <person name="Edwards D."/>
            <person name="Erskine W."/>
        </authorList>
    </citation>
    <scope>NUCLEOTIDE SEQUENCE [LARGE SCALE GENOMIC DNA]</scope>
    <source>
        <strain evidence="2">cv. Daliak</strain>
    </source>
</reference>
<dbReference type="EMBL" id="DF974387">
    <property type="protein sequence ID" value="GAU48141.1"/>
    <property type="molecule type" value="Genomic_DNA"/>
</dbReference>
<name>A0A2Z6NVC3_TRISU</name>
<dbReference type="OrthoDB" id="66964at2759"/>
<accession>A0A2Z6NVC3</accession>
<gene>
    <name evidence="1" type="ORF">TSUD_302740</name>
</gene>
<evidence type="ECO:0000313" key="2">
    <source>
        <dbReference type="Proteomes" id="UP000242715"/>
    </source>
</evidence>
<dbReference type="AlphaFoldDB" id="A0A2Z6NVC3"/>
<protein>
    <submittedName>
        <fullName evidence="1">Uncharacterized protein</fullName>
    </submittedName>
</protein>